<dbReference type="Gene3D" id="2.60.120.40">
    <property type="match status" value="1"/>
</dbReference>
<dbReference type="SMART" id="SM00110">
    <property type="entry name" value="C1Q"/>
    <property type="match status" value="1"/>
</dbReference>
<dbReference type="STRING" id="6573.A0A210PDC8"/>
<evidence type="ECO:0000259" key="4">
    <source>
        <dbReference type="PROSITE" id="PS50871"/>
    </source>
</evidence>
<dbReference type="InterPro" id="IPR001073">
    <property type="entry name" value="C1q_dom"/>
</dbReference>
<dbReference type="InterPro" id="IPR050822">
    <property type="entry name" value="Cerebellin_Synaptic_Org"/>
</dbReference>
<keyword evidence="6" id="KW-1185">Reference proteome</keyword>
<evidence type="ECO:0000313" key="5">
    <source>
        <dbReference type="EMBL" id="OWF34510.1"/>
    </source>
</evidence>
<dbReference type="PANTHER" id="PTHR22923">
    <property type="entry name" value="CEREBELLIN-RELATED"/>
    <property type="match status" value="1"/>
</dbReference>
<evidence type="ECO:0000256" key="3">
    <source>
        <dbReference type="ARBA" id="ARBA00022729"/>
    </source>
</evidence>
<dbReference type="GO" id="GO:0005576">
    <property type="term" value="C:extracellular region"/>
    <property type="evidence" value="ECO:0007669"/>
    <property type="project" value="UniProtKB-SubCell"/>
</dbReference>
<proteinExistence type="predicted"/>
<reference evidence="5 6" key="1">
    <citation type="journal article" date="2017" name="Nat. Ecol. Evol.">
        <title>Scallop genome provides insights into evolution of bilaterian karyotype and development.</title>
        <authorList>
            <person name="Wang S."/>
            <person name="Zhang J."/>
            <person name="Jiao W."/>
            <person name="Li J."/>
            <person name="Xun X."/>
            <person name="Sun Y."/>
            <person name="Guo X."/>
            <person name="Huan P."/>
            <person name="Dong B."/>
            <person name="Zhang L."/>
            <person name="Hu X."/>
            <person name="Sun X."/>
            <person name="Wang J."/>
            <person name="Zhao C."/>
            <person name="Wang Y."/>
            <person name="Wang D."/>
            <person name="Huang X."/>
            <person name="Wang R."/>
            <person name="Lv J."/>
            <person name="Li Y."/>
            <person name="Zhang Z."/>
            <person name="Liu B."/>
            <person name="Lu W."/>
            <person name="Hui Y."/>
            <person name="Liang J."/>
            <person name="Zhou Z."/>
            <person name="Hou R."/>
            <person name="Li X."/>
            <person name="Liu Y."/>
            <person name="Li H."/>
            <person name="Ning X."/>
            <person name="Lin Y."/>
            <person name="Zhao L."/>
            <person name="Xing Q."/>
            <person name="Dou J."/>
            <person name="Li Y."/>
            <person name="Mao J."/>
            <person name="Guo H."/>
            <person name="Dou H."/>
            <person name="Li T."/>
            <person name="Mu C."/>
            <person name="Jiang W."/>
            <person name="Fu Q."/>
            <person name="Fu X."/>
            <person name="Miao Y."/>
            <person name="Liu J."/>
            <person name="Yu Q."/>
            <person name="Li R."/>
            <person name="Liao H."/>
            <person name="Li X."/>
            <person name="Kong Y."/>
            <person name="Jiang Z."/>
            <person name="Chourrout D."/>
            <person name="Li R."/>
            <person name="Bao Z."/>
        </authorList>
    </citation>
    <scope>NUCLEOTIDE SEQUENCE [LARGE SCALE GENOMIC DNA]</scope>
    <source>
        <strain evidence="5 6">PY_sf001</strain>
    </source>
</reference>
<dbReference type="PANTHER" id="PTHR22923:SF116">
    <property type="entry name" value="C1Q DOMAIN-CONTAINING PROTEIN"/>
    <property type="match status" value="1"/>
</dbReference>
<dbReference type="OrthoDB" id="6058226at2759"/>
<dbReference type="InterPro" id="IPR008983">
    <property type="entry name" value="Tumour_necrosis_fac-like_dom"/>
</dbReference>
<gene>
    <name evidence="5" type="ORF">KP79_PYT03404</name>
</gene>
<dbReference type="Proteomes" id="UP000242188">
    <property type="component" value="Unassembled WGS sequence"/>
</dbReference>
<keyword evidence="2" id="KW-0964">Secreted</keyword>
<dbReference type="EMBL" id="NEDP02082549">
    <property type="protein sequence ID" value="OWF34510.1"/>
    <property type="molecule type" value="Genomic_DNA"/>
</dbReference>
<evidence type="ECO:0000313" key="6">
    <source>
        <dbReference type="Proteomes" id="UP000242188"/>
    </source>
</evidence>
<comment type="caution">
    <text evidence="5">The sequence shown here is derived from an EMBL/GenBank/DDBJ whole genome shotgun (WGS) entry which is preliminary data.</text>
</comment>
<feature type="domain" description="C1q" evidence="4">
    <location>
        <begin position="4"/>
        <end position="137"/>
    </location>
</feature>
<dbReference type="SUPFAM" id="SSF49842">
    <property type="entry name" value="TNF-like"/>
    <property type="match status" value="1"/>
</dbReference>
<sequence length="137" mass="14969">MSKDPTTAVAFHTRLSTELTNPGDDQTIIMSDVLTNAGGAYDSSTGYFTCPESGVYVFFVTTLAFPNKHIETMLLKNGHRIGMLISGNSDTWGPSSNMVIVTAQKGDHVWVKVNDHYHDTGTVLHQGFTTFSGFLLH</sequence>
<organism evidence="5 6">
    <name type="scientific">Mizuhopecten yessoensis</name>
    <name type="common">Japanese scallop</name>
    <name type="synonym">Patinopecten yessoensis</name>
    <dbReference type="NCBI Taxonomy" id="6573"/>
    <lineage>
        <taxon>Eukaryota</taxon>
        <taxon>Metazoa</taxon>
        <taxon>Spiralia</taxon>
        <taxon>Lophotrochozoa</taxon>
        <taxon>Mollusca</taxon>
        <taxon>Bivalvia</taxon>
        <taxon>Autobranchia</taxon>
        <taxon>Pteriomorphia</taxon>
        <taxon>Pectinida</taxon>
        <taxon>Pectinoidea</taxon>
        <taxon>Pectinidae</taxon>
        <taxon>Mizuhopecten</taxon>
    </lineage>
</organism>
<accession>A0A210PDC8</accession>
<name>A0A210PDC8_MIZYE</name>
<comment type="subcellular location">
    <subcellularLocation>
        <location evidence="1">Secreted</location>
    </subcellularLocation>
</comment>
<dbReference type="Pfam" id="PF00386">
    <property type="entry name" value="C1q"/>
    <property type="match status" value="1"/>
</dbReference>
<protein>
    <submittedName>
        <fullName evidence="5">Complement C1q tumor necrosis factor-related protein 3</fullName>
    </submittedName>
</protein>
<dbReference type="PROSITE" id="PS50871">
    <property type="entry name" value="C1Q"/>
    <property type="match status" value="1"/>
</dbReference>
<keyword evidence="3" id="KW-0732">Signal</keyword>
<dbReference type="AlphaFoldDB" id="A0A210PDC8"/>
<dbReference type="PRINTS" id="PR00007">
    <property type="entry name" value="COMPLEMNTC1Q"/>
</dbReference>
<evidence type="ECO:0000256" key="1">
    <source>
        <dbReference type="ARBA" id="ARBA00004613"/>
    </source>
</evidence>
<evidence type="ECO:0000256" key="2">
    <source>
        <dbReference type="ARBA" id="ARBA00022525"/>
    </source>
</evidence>